<sequence length="899" mass="96072">MWRPGDASDGDSEDMSVLTSRGGGGANSGAIPQDGRRGAALGPTAERTHELGGSAAADALVGGEEIGDAALDGLLDDNVVGAAGLAGLQLQDAEVGHQDQGEADPEEPAEAAGHKPLAERSSAGVFTGVLRNRRKMQAATFPIIEQALLEAANCGQLPHCAAVPKCAAHGGAQCQRWRIRGPVLGRSDDAVGLTTNVTVCAAPWMSLAEVCVRAMPHLVPSVYARSTMAYNSVRLVASKRLENTAPTGAGAMACSFRGLSVGAKLSDKDVKEILERSFSPVVAAKGKLPRGCVSVTERGDARYDPVLKSAVRAMLRKRCIRAATDYRDKGAALMRGRPAGSTGLRGAGSVGRVRRHLKLQDSSVPGSRATRLRFTWGLSQMRLLPSRKQLQTLRREAVDTPGRVAHYLLTDSAQGGVLRWDYVIGSVSAGVRRYQTSCGIERRLRAHTNKYWDKRRSTRDKENFSENEDDDVYYDSPDVELNGCDAPLEKDLVAIEQLIARSQSFLENDDGTGEIMVLGVGFDVVGALQKTMDTQAVPGLTADDVRSATRAALTFAVDGGEMRRRSIIAYTVSVSTPCLRTEGTDLLPILYHFMGEKRPNGHGPVAADVRQNSGSRTAPLLWHPVLHVCGDFSMLNNIAGLTGGSDNGGCPFRAACLWEDFLLLRDYIVERKDRTTDVVAGQWELTVMTFANWAAVGSGEVVTFCKGEALTRCPSCKRSIPLSFERVEGSGIIKLQAPVLHCAGSIAQLLVYCILACLPEDVAVTARQVISAITAKGKVESLYLREFREVVAAAVACPAILAADEDSALFGMLQVVQLLNAAWCASLSDPTDVDRLGAAAIARLAAMVLGPLYLNLMPLDPVKRDAKVTTLYMYAPLAHVLHCASTERGGPAVITDDNM</sequence>
<reference evidence="1" key="1">
    <citation type="submission" date="2019-11" db="EMBL/GenBank/DDBJ databases">
        <title>Nori genome reveals adaptations in red seaweeds to the harsh intertidal environment.</title>
        <authorList>
            <person name="Wang D."/>
            <person name="Mao Y."/>
        </authorList>
    </citation>
    <scope>NUCLEOTIDE SEQUENCE</scope>
    <source>
        <tissue evidence="1">Gametophyte</tissue>
    </source>
</reference>
<proteinExistence type="predicted"/>
<organism evidence="1 2">
    <name type="scientific">Pyropia yezoensis</name>
    <name type="common">Susabi-nori</name>
    <name type="synonym">Porphyra yezoensis</name>
    <dbReference type="NCBI Taxonomy" id="2788"/>
    <lineage>
        <taxon>Eukaryota</taxon>
        <taxon>Rhodophyta</taxon>
        <taxon>Bangiophyceae</taxon>
        <taxon>Bangiales</taxon>
        <taxon>Bangiaceae</taxon>
        <taxon>Pyropia</taxon>
    </lineage>
</organism>
<protein>
    <submittedName>
        <fullName evidence="1">Uncharacterized protein</fullName>
    </submittedName>
</protein>
<gene>
    <name evidence="1" type="ORF">I4F81_003648</name>
</gene>
<name>A0ACC3BSR8_PYRYE</name>
<accession>A0ACC3BSR8</accession>
<comment type="caution">
    <text evidence="1">The sequence shown here is derived from an EMBL/GenBank/DDBJ whole genome shotgun (WGS) entry which is preliminary data.</text>
</comment>
<evidence type="ECO:0000313" key="1">
    <source>
        <dbReference type="EMBL" id="KAK1861064.1"/>
    </source>
</evidence>
<dbReference type="EMBL" id="CM020618">
    <property type="protein sequence ID" value="KAK1861064.1"/>
    <property type="molecule type" value="Genomic_DNA"/>
</dbReference>
<dbReference type="Proteomes" id="UP000798662">
    <property type="component" value="Chromosome 1"/>
</dbReference>
<keyword evidence="2" id="KW-1185">Reference proteome</keyword>
<evidence type="ECO:0000313" key="2">
    <source>
        <dbReference type="Proteomes" id="UP000798662"/>
    </source>
</evidence>